<dbReference type="InterPro" id="IPR013785">
    <property type="entry name" value="Aldolase_TIM"/>
</dbReference>
<comment type="cofactor">
    <cofactor evidence="1">
        <name>FMN</name>
        <dbReference type="ChEBI" id="CHEBI:58210"/>
    </cofactor>
</comment>
<dbReference type="Pfam" id="PF00724">
    <property type="entry name" value="Oxidored_FMN"/>
    <property type="match status" value="1"/>
</dbReference>
<gene>
    <name evidence="7" type="ORF">COLO4_26733</name>
</gene>
<evidence type="ECO:0000256" key="3">
    <source>
        <dbReference type="ARBA" id="ARBA00022630"/>
    </source>
</evidence>
<comment type="similarity">
    <text evidence="2">Belongs to the NADH:flavin oxidoreductase/NADH oxidase family.</text>
</comment>
<evidence type="ECO:0000313" key="7">
    <source>
        <dbReference type="EMBL" id="OMO74063.1"/>
    </source>
</evidence>
<comment type="caution">
    <text evidence="7">The sequence shown here is derived from an EMBL/GenBank/DDBJ whole genome shotgun (WGS) entry which is preliminary data.</text>
</comment>
<keyword evidence="4" id="KW-0288">FMN</keyword>
<dbReference type="AlphaFoldDB" id="A0A1R3HUM4"/>
<dbReference type="GO" id="GO:0010181">
    <property type="term" value="F:FMN binding"/>
    <property type="evidence" value="ECO:0007669"/>
    <property type="project" value="InterPro"/>
</dbReference>
<dbReference type="PANTHER" id="PTHR22893">
    <property type="entry name" value="NADH OXIDOREDUCTASE-RELATED"/>
    <property type="match status" value="1"/>
</dbReference>
<reference evidence="8" key="1">
    <citation type="submission" date="2013-09" db="EMBL/GenBank/DDBJ databases">
        <title>Corchorus olitorius genome sequencing.</title>
        <authorList>
            <person name="Alam M."/>
            <person name="Haque M.S."/>
            <person name="Islam M.S."/>
            <person name="Emdad E.M."/>
            <person name="Islam M.M."/>
            <person name="Ahmed B."/>
            <person name="Halim A."/>
            <person name="Hossen Q.M.M."/>
            <person name="Hossain M.Z."/>
            <person name="Ahmed R."/>
            <person name="Khan M.M."/>
            <person name="Islam R."/>
            <person name="Rashid M.M."/>
            <person name="Khan S.A."/>
            <person name="Rahman M.S."/>
            <person name="Alam M."/>
            <person name="Yahiya A.S."/>
            <person name="Khan M.S."/>
            <person name="Azam M.S."/>
            <person name="Haque T."/>
            <person name="Lashkar M.Z.H."/>
            <person name="Akhand A.I."/>
            <person name="Morshed G."/>
            <person name="Roy S."/>
            <person name="Uddin K.S."/>
            <person name="Rabeya T."/>
            <person name="Hossain A.S."/>
            <person name="Chowdhury A."/>
            <person name="Snigdha A.R."/>
            <person name="Mortoza M.S."/>
            <person name="Matin S.A."/>
            <person name="Hoque S.M.E."/>
            <person name="Islam M.K."/>
            <person name="Roy D.K."/>
            <person name="Haider R."/>
            <person name="Moosa M.M."/>
            <person name="Elias S.M."/>
            <person name="Hasan A.M."/>
            <person name="Jahan S."/>
            <person name="Shafiuddin M."/>
            <person name="Mahmood N."/>
            <person name="Shommy N.S."/>
        </authorList>
    </citation>
    <scope>NUCLEOTIDE SEQUENCE [LARGE SCALE GENOMIC DNA]</scope>
    <source>
        <strain evidence="8">cv. O-4</strain>
    </source>
</reference>
<evidence type="ECO:0000259" key="6">
    <source>
        <dbReference type="Pfam" id="PF00724"/>
    </source>
</evidence>
<protein>
    <recommendedName>
        <fullName evidence="6">NADH:flavin oxidoreductase/NADH oxidase N-terminal domain-containing protein</fullName>
    </recommendedName>
</protein>
<evidence type="ECO:0000313" key="8">
    <source>
        <dbReference type="Proteomes" id="UP000187203"/>
    </source>
</evidence>
<dbReference type="InterPro" id="IPR001155">
    <property type="entry name" value="OxRdtase_FMN_N"/>
</dbReference>
<dbReference type="Gene3D" id="3.20.20.70">
    <property type="entry name" value="Aldolase class I"/>
    <property type="match status" value="1"/>
</dbReference>
<dbReference type="GO" id="GO:0016491">
    <property type="term" value="F:oxidoreductase activity"/>
    <property type="evidence" value="ECO:0007669"/>
    <property type="project" value="InterPro"/>
</dbReference>
<evidence type="ECO:0000256" key="5">
    <source>
        <dbReference type="ARBA" id="ARBA00022857"/>
    </source>
</evidence>
<accession>A0A1R3HUM4</accession>
<dbReference type="EMBL" id="AWUE01019366">
    <property type="protein sequence ID" value="OMO74063.1"/>
    <property type="molecule type" value="Genomic_DNA"/>
</dbReference>
<keyword evidence="8" id="KW-1185">Reference proteome</keyword>
<dbReference type="SUPFAM" id="SSF51395">
    <property type="entry name" value="FMN-linked oxidoreductases"/>
    <property type="match status" value="1"/>
</dbReference>
<organism evidence="7 8">
    <name type="scientific">Corchorus olitorius</name>
    <dbReference type="NCBI Taxonomy" id="93759"/>
    <lineage>
        <taxon>Eukaryota</taxon>
        <taxon>Viridiplantae</taxon>
        <taxon>Streptophyta</taxon>
        <taxon>Embryophyta</taxon>
        <taxon>Tracheophyta</taxon>
        <taxon>Spermatophyta</taxon>
        <taxon>Magnoliopsida</taxon>
        <taxon>eudicotyledons</taxon>
        <taxon>Gunneridae</taxon>
        <taxon>Pentapetalae</taxon>
        <taxon>rosids</taxon>
        <taxon>malvids</taxon>
        <taxon>Malvales</taxon>
        <taxon>Malvaceae</taxon>
        <taxon>Grewioideae</taxon>
        <taxon>Apeibeae</taxon>
        <taxon>Corchorus</taxon>
    </lineage>
</organism>
<keyword evidence="3" id="KW-0285">Flavoprotein</keyword>
<proteinExistence type="inferred from homology"/>
<name>A0A1R3HUM4_9ROSI</name>
<dbReference type="STRING" id="93759.A0A1R3HUM4"/>
<keyword evidence="5" id="KW-0521">NADP</keyword>
<dbReference type="OrthoDB" id="1663137at2759"/>
<evidence type="ECO:0000256" key="2">
    <source>
        <dbReference type="ARBA" id="ARBA00005979"/>
    </source>
</evidence>
<feature type="domain" description="NADH:flavin oxidoreductase/NADH oxidase N-terminal" evidence="6">
    <location>
        <begin position="35"/>
        <end position="78"/>
    </location>
</feature>
<dbReference type="InterPro" id="IPR045247">
    <property type="entry name" value="Oye-like"/>
</dbReference>
<evidence type="ECO:0000256" key="4">
    <source>
        <dbReference type="ARBA" id="ARBA00022643"/>
    </source>
</evidence>
<dbReference type="PANTHER" id="PTHR22893:SF91">
    <property type="entry name" value="NADPH DEHYDROGENASE 2-RELATED"/>
    <property type="match status" value="1"/>
</dbReference>
<dbReference type="Proteomes" id="UP000187203">
    <property type="component" value="Unassembled WGS sequence"/>
</dbReference>
<evidence type="ECO:0000256" key="1">
    <source>
        <dbReference type="ARBA" id="ARBA00001917"/>
    </source>
</evidence>
<sequence>MESWDSNPEALGVFHGGCLEQIWNSLLPYEPRIINAVEVGEYPESGEEAVAENHADLVAYGRWFLANPDLPRRFELNARLNTYDFYTSDPVIGYTDYPFLEDN</sequence>